<evidence type="ECO:0000256" key="5">
    <source>
        <dbReference type="ARBA" id="ARBA00022692"/>
    </source>
</evidence>
<evidence type="ECO:0000313" key="10">
    <source>
        <dbReference type="Proteomes" id="UP001597118"/>
    </source>
</evidence>
<evidence type="ECO:0000256" key="4">
    <source>
        <dbReference type="ARBA" id="ARBA00022475"/>
    </source>
</evidence>
<accession>A0ABW4IGK4</accession>
<keyword evidence="3 8" id="KW-0813">Transport</keyword>
<dbReference type="PANTHER" id="PTHR46494">
    <property type="entry name" value="CORA FAMILY METAL ION TRANSPORTER (EUROFUNG)"/>
    <property type="match status" value="1"/>
</dbReference>
<evidence type="ECO:0000313" key="9">
    <source>
        <dbReference type="EMBL" id="MFD1631901.1"/>
    </source>
</evidence>
<keyword evidence="4 8" id="KW-1003">Cell membrane</keyword>
<evidence type="ECO:0000256" key="2">
    <source>
        <dbReference type="ARBA" id="ARBA00009765"/>
    </source>
</evidence>
<keyword evidence="6 8" id="KW-1133">Transmembrane helix</keyword>
<gene>
    <name evidence="8 9" type="primary">corA</name>
    <name evidence="9" type="ORF">ACFSAH_18665</name>
</gene>
<dbReference type="Proteomes" id="UP001597118">
    <property type="component" value="Unassembled WGS sequence"/>
</dbReference>
<dbReference type="EMBL" id="JBHUDG010000051">
    <property type="protein sequence ID" value="MFD1631901.1"/>
    <property type="molecule type" value="Genomic_DNA"/>
</dbReference>
<keyword evidence="8" id="KW-0460">Magnesium</keyword>
<comment type="subcellular location">
    <subcellularLocation>
        <location evidence="1">Cell membrane</location>
        <topology evidence="1">Multi-pass membrane protein</topology>
    </subcellularLocation>
    <subcellularLocation>
        <location evidence="8">Membrane</location>
        <topology evidence="8">Multi-pass membrane protein</topology>
    </subcellularLocation>
</comment>
<dbReference type="InterPro" id="IPR045861">
    <property type="entry name" value="CorA_cytoplasmic_dom"/>
</dbReference>
<feature type="transmembrane region" description="Helical" evidence="8">
    <location>
        <begin position="348"/>
        <end position="369"/>
    </location>
</feature>
<protein>
    <recommendedName>
        <fullName evidence="8">Magnesium transport protein CorA</fullName>
    </recommendedName>
</protein>
<dbReference type="SUPFAM" id="SSF144083">
    <property type="entry name" value="Magnesium transport protein CorA, transmembrane region"/>
    <property type="match status" value="1"/>
</dbReference>
<comment type="caution">
    <text evidence="9">The sequence shown here is derived from an EMBL/GenBank/DDBJ whole genome shotgun (WGS) entry which is preliminary data.</text>
</comment>
<dbReference type="SUPFAM" id="SSF143865">
    <property type="entry name" value="CorA soluble domain-like"/>
    <property type="match status" value="1"/>
</dbReference>
<keyword evidence="7 8" id="KW-0472">Membrane</keyword>
<feature type="transmembrane region" description="Helical" evidence="8">
    <location>
        <begin position="304"/>
        <end position="328"/>
    </location>
</feature>
<evidence type="ECO:0000256" key="3">
    <source>
        <dbReference type="ARBA" id="ARBA00022448"/>
    </source>
</evidence>
<proteinExistence type="inferred from homology"/>
<sequence length="376" mass="43992">MKKANVPTYKNLRKRKKRIPGESPGTFVVLDNALPSKLRIYAYDEENIAELETSSIEKALAFVNSHPEKFYWLDIQGLGSQEVLNSVQQKFNINALVMEDIVNNHQRPKYEEFSNCIFVVSRVLELDENINLKNEQLSLIVNHNFLITFQEDYEDILNPIRQRLVHKKLGNIRTLGPSYLLYAIMDVATDHNFNLINRLGDELEIIEGILYDKPQKSIMYRIQGVKKIMLTMRRIAWPERDKLNDLYKSSSIFIHPDVKVFLRDVADHNVQIIDLLETYRETSTTMMDIYLSMINNRMNEVMKILTVISAIFIPLTFIAGVYGMNFAVEDPVSGKIMKNNMPELYWENGYFFVWVLMIVITVLQIIYFIKKGWFRD</sequence>
<name>A0ABW4IGK4_9SPHI</name>
<evidence type="ECO:0000256" key="6">
    <source>
        <dbReference type="ARBA" id="ARBA00022989"/>
    </source>
</evidence>
<dbReference type="Pfam" id="PF01544">
    <property type="entry name" value="CorA"/>
    <property type="match status" value="1"/>
</dbReference>
<keyword evidence="5 8" id="KW-0812">Transmembrane</keyword>
<evidence type="ECO:0000256" key="8">
    <source>
        <dbReference type="RuleBase" id="RU362010"/>
    </source>
</evidence>
<dbReference type="RefSeq" id="WP_379664223.1">
    <property type="nucleotide sequence ID" value="NZ_JBHUDG010000051.1"/>
</dbReference>
<reference evidence="10" key="1">
    <citation type="journal article" date="2019" name="Int. J. Syst. Evol. Microbiol.">
        <title>The Global Catalogue of Microorganisms (GCM) 10K type strain sequencing project: providing services to taxonomists for standard genome sequencing and annotation.</title>
        <authorList>
            <consortium name="The Broad Institute Genomics Platform"/>
            <consortium name="The Broad Institute Genome Sequencing Center for Infectious Disease"/>
            <person name="Wu L."/>
            <person name="Ma J."/>
        </authorList>
    </citation>
    <scope>NUCLEOTIDE SEQUENCE [LARGE SCALE GENOMIC DNA]</scope>
    <source>
        <strain evidence="10">CCUG 53762</strain>
    </source>
</reference>
<comment type="function">
    <text evidence="8">Mediates influx of magnesium ions.</text>
</comment>
<organism evidence="9 10">
    <name type="scientific">Pseudopedobacter beijingensis</name>
    <dbReference type="NCBI Taxonomy" id="1207056"/>
    <lineage>
        <taxon>Bacteria</taxon>
        <taxon>Pseudomonadati</taxon>
        <taxon>Bacteroidota</taxon>
        <taxon>Sphingobacteriia</taxon>
        <taxon>Sphingobacteriales</taxon>
        <taxon>Sphingobacteriaceae</taxon>
        <taxon>Pseudopedobacter</taxon>
    </lineage>
</organism>
<keyword evidence="8" id="KW-0406">Ion transport</keyword>
<dbReference type="PANTHER" id="PTHR46494:SF1">
    <property type="entry name" value="CORA FAMILY METAL ION TRANSPORTER (EUROFUNG)"/>
    <property type="match status" value="1"/>
</dbReference>
<dbReference type="CDD" id="cd12828">
    <property type="entry name" value="TmCorA-like_1"/>
    <property type="match status" value="1"/>
</dbReference>
<dbReference type="InterPro" id="IPR045863">
    <property type="entry name" value="CorA_TM1_TM2"/>
</dbReference>
<dbReference type="Gene3D" id="3.30.460.20">
    <property type="entry name" value="CorA soluble domain-like"/>
    <property type="match status" value="1"/>
</dbReference>
<dbReference type="InterPro" id="IPR002523">
    <property type="entry name" value="MgTranspt_CorA/ZnTranspt_ZntB"/>
</dbReference>
<dbReference type="NCBIfam" id="TIGR00383">
    <property type="entry name" value="corA"/>
    <property type="match status" value="1"/>
</dbReference>
<evidence type="ECO:0000256" key="1">
    <source>
        <dbReference type="ARBA" id="ARBA00004651"/>
    </source>
</evidence>
<keyword evidence="10" id="KW-1185">Reference proteome</keyword>
<dbReference type="Gene3D" id="1.20.58.340">
    <property type="entry name" value="Magnesium transport protein CorA, transmembrane region"/>
    <property type="match status" value="2"/>
</dbReference>
<dbReference type="InterPro" id="IPR004488">
    <property type="entry name" value="Mg/Co-transport_prot_CorA"/>
</dbReference>
<evidence type="ECO:0000256" key="7">
    <source>
        <dbReference type="ARBA" id="ARBA00023136"/>
    </source>
</evidence>
<comment type="similarity">
    <text evidence="2 8">Belongs to the CorA metal ion transporter (MIT) (TC 1.A.35) family.</text>
</comment>